<feature type="domain" description="BIG2" evidence="1">
    <location>
        <begin position="4"/>
        <end position="45"/>
    </location>
</feature>
<organism evidence="2 3">
    <name type="scientific">Blautia pseudococcoides</name>
    <dbReference type="NCBI Taxonomy" id="1796616"/>
    <lineage>
        <taxon>Bacteria</taxon>
        <taxon>Bacillati</taxon>
        <taxon>Bacillota</taxon>
        <taxon>Clostridia</taxon>
        <taxon>Lachnospirales</taxon>
        <taxon>Lachnospiraceae</taxon>
        <taxon>Blautia</taxon>
    </lineage>
</organism>
<dbReference type="AlphaFoldDB" id="A0A1C7IDK6"/>
<name>A0A1C7IDK6_9FIRM</name>
<evidence type="ECO:0000313" key="2">
    <source>
        <dbReference type="EMBL" id="ANU76272.1"/>
    </source>
</evidence>
<keyword evidence="3" id="KW-1185">Reference proteome</keyword>
<gene>
    <name evidence="2" type="ORF">A4V09_11145</name>
</gene>
<reference evidence="2" key="1">
    <citation type="submission" date="2017-04" db="EMBL/GenBank/DDBJ databases">
        <title>Complete Genome Sequences of Twelve Strains of a Stable Defined Moderately Diverse Mouse Microbiota 2 (sDMDMm2).</title>
        <authorList>
            <person name="Uchimura Y."/>
            <person name="Wyss M."/>
            <person name="Brugiroux S."/>
            <person name="Limenitakis J.P."/>
            <person name="Stecher B."/>
            <person name="McCoy K.D."/>
            <person name="Macpherson A.J."/>
        </authorList>
    </citation>
    <scope>NUCLEOTIDE SEQUENCE</scope>
    <source>
        <strain evidence="2">YL58</strain>
    </source>
</reference>
<dbReference type="SUPFAM" id="SSF49373">
    <property type="entry name" value="Invasin/intimin cell-adhesion fragments"/>
    <property type="match status" value="2"/>
</dbReference>
<sequence length="108" mass="11312">MTDSKDTTWSSSDESVAAVDKNGVVTAISEGIATITAITANGTTDECKVTVSIPCIPADSLTLNKDFSIINVEQQDTLAATYGPEDTTDTLTWSSYDESVAIVEDGVS</sequence>
<dbReference type="RefSeq" id="WP_065542444.1">
    <property type="nucleotide sequence ID" value="NZ_CP015405.2"/>
</dbReference>
<dbReference type="KEGG" id="byl:A4V09_11145"/>
<dbReference type="Proteomes" id="UP000092574">
    <property type="component" value="Chromosome"/>
</dbReference>
<evidence type="ECO:0000259" key="1">
    <source>
        <dbReference type="Pfam" id="PF02368"/>
    </source>
</evidence>
<proteinExistence type="predicted"/>
<dbReference type="EMBL" id="CP015405">
    <property type="protein sequence ID" value="ANU76272.1"/>
    <property type="molecule type" value="Genomic_DNA"/>
</dbReference>
<dbReference type="Pfam" id="PF02368">
    <property type="entry name" value="Big_2"/>
    <property type="match status" value="1"/>
</dbReference>
<dbReference type="Gene3D" id="2.60.40.1080">
    <property type="match status" value="2"/>
</dbReference>
<dbReference type="InterPro" id="IPR003343">
    <property type="entry name" value="Big_2"/>
</dbReference>
<dbReference type="InterPro" id="IPR008964">
    <property type="entry name" value="Invasin/intimin_cell_adhesion"/>
</dbReference>
<dbReference type="STRING" id="1796616.A4V09_11145"/>
<protein>
    <recommendedName>
        <fullName evidence="1">BIG2 domain-containing protein</fullName>
    </recommendedName>
</protein>
<accession>A0A1C7IDK6</accession>
<evidence type="ECO:0000313" key="3">
    <source>
        <dbReference type="Proteomes" id="UP000092574"/>
    </source>
</evidence>